<dbReference type="GO" id="GO:0008270">
    <property type="term" value="F:zinc ion binding"/>
    <property type="evidence" value="ECO:0007669"/>
    <property type="project" value="UniProtKB-KW"/>
</dbReference>
<dbReference type="EMBL" id="VFQX01000009">
    <property type="protein sequence ID" value="KAF0982658.1"/>
    <property type="molecule type" value="Genomic_DNA"/>
</dbReference>
<evidence type="ECO:0000259" key="5">
    <source>
        <dbReference type="PROSITE" id="PS50089"/>
    </source>
</evidence>
<dbReference type="VEuPathDB" id="AmoebaDB:NfTy_017910"/>
<evidence type="ECO:0000313" key="6">
    <source>
        <dbReference type="EMBL" id="KAF0982658.1"/>
    </source>
</evidence>
<dbReference type="SUPFAM" id="SSF57850">
    <property type="entry name" value="RING/U-box"/>
    <property type="match status" value="1"/>
</dbReference>
<evidence type="ECO:0000256" key="3">
    <source>
        <dbReference type="ARBA" id="ARBA00022833"/>
    </source>
</evidence>
<dbReference type="Proteomes" id="UP000444721">
    <property type="component" value="Unassembled WGS sequence"/>
</dbReference>
<gene>
    <name evidence="6" type="ORF">FDP41_011588</name>
</gene>
<evidence type="ECO:0000256" key="2">
    <source>
        <dbReference type="ARBA" id="ARBA00022771"/>
    </source>
</evidence>
<dbReference type="InterPro" id="IPR013083">
    <property type="entry name" value="Znf_RING/FYVE/PHD"/>
</dbReference>
<keyword evidence="2 4" id="KW-0863">Zinc-finger</keyword>
<reference evidence="6 7" key="1">
    <citation type="journal article" date="2019" name="Sci. Rep.">
        <title>Nanopore sequencing improves the draft genome of the human pathogenic amoeba Naegleria fowleri.</title>
        <authorList>
            <person name="Liechti N."/>
            <person name="Schurch N."/>
            <person name="Bruggmann R."/>
            <person name="Wittwer M."/>
        </authorList>
    </citation>
    <scope>NUCLEOTIDE SEQUENCE [LARGE SCALE GENOMIC DNA]</scope>
    <source>
        <strain evidence="6 7">ATCC 30894</strain>
    </source>
</reference>
<dbReference type="GeneID" id="68118803"/>
<name>A0A6A5CAJ1_NAEFO</name>
<evidence type="ECO:0000313" key="7">
    <source>
        <dbReference type="Proteomes" id="UP000444721"/>
    </source>
</evidence>
<sequence>MSFYFSDHNVDEENDQHNHLSGDEVIWRIIQQHQAGVFDLDAHSGKPPASNTFLRDMEVIWFDPENPEHASHKDEDCPICGEGYKKDDQCHELECHHFFHLNCLKTWLRKHNTCPICRKDVLTDCPEYEERKLDPNRGKDNIHSMYM</sequence>
<dbReference type="Gene3D" id="3.30.40.10">
    <property type="entry name" value="Zinc/RING finger domain, C3HC4 (zinc finger)"/>
    <property type="match status" value="1"/>
</dbReference>
<dbReference type="InterPro" id="IPR052788">
    <property type="entry name" value="RING-type_E3_ligase_ATL"/>
</dbReference>
<dbReference type="PROSITE" id="PS50089">
    <property type="entry name" value="ZF_RING_2"/>
    <property type="match status" value="1"/>
</dbReference>
<dbReference type="OrthoDB" id="8062037at2759"/>
<accession>A0A6A5CAJ1</accession>
<dbReference type="Pfam" id="PF13639">
    <property type="entry name" value="zf-RING_2"/>
    <property type="match status" value="1"/>
</dbReference>
<dbReference type="SMART" id="SM00184">
    <property type="entry name" value="RING"/>
    <property type="match status" value="1"/>
</dbReference>
<keyword evidence="3" id="KW-0862">Zinc</keyword>
<dbReference type="OMA" id="VIWRIIQ"/>
<protein>
    <recommendedName>
        <fullName evidence="5">RING-type domain-containing protein</fullName>
    </recommendedName>
</protein>
<dbReference type="AlphaFoldDB" id="A0A6A5CAJ1"/>
<dbReference type="RefSeq" id="XP_044567371.1">
    <property type="nucleotide sequence ID" value="XM_044702012.1"/>
</dbReference>
<dbReference type="VEuPathDB" id="AmoebaDB:NF0097240"/>
<keyword evidence="7" id="KW-1185">Reference proteome</keyword>
<comment type="caution">
    <text evidence="6">The sequence shown here is derived from an EMBL/GenBank/DDBJ whole genome shotgun (WGS) entry which is preliminary data.</text>
</comment>
<evidence type="ECO:0000256" key="1">
    <source>
        <dbReference type="ARBA" id="ARBA00022723"/>
    </source>
</evidence>
<organism evidence="6 7">
    <name type="scientific">Naegleria fowleri</name>
    <name type="common">Brain eating amoeba</name>
    <dbReference type="NCBI Taxonomy" id="5763"/>
    <lineage>
        <taxon>Eukaryota</taxon>
        <taxon>Discoba</taxon>
        <taxon>Heterolobosea</taxon>
        <taxon>Tetramitia</taxon>
        <taxon>Eutetramitia</taxon>
        <taxon>Vahlkampfiidae</taxon>
        <taxon>Naegleria</taxon>
    </lineage>
</organism>
<dbReference type="PANTHER" id="PTHR45798:SF97">
    <property type="entry name" value="ALCOHOL-SENSITIVE RING FINGER PROTEIN 1"/>
    <property type="match status" value="1"/>
</dbReference>
<evidence type="ECO:0000256" key="4">
    <source>
        <dbReference type="PROSITE-ProRule" id="PRU00175"/>
    </source>
</evidence>
<dbReference type="VEuPathDB" id="AmoebaDB:FDP41_011588"/>
<proteinExistence type="predicted"/>
<dbReference type="PANTHER" id="PTHR45798">
    <property type="entry name" value="RING-H2 FINGER PROTEIN ATL61-RELATED-RELATED"/>
    <property type="match status" value="1"/>
</dbReference>
<keyword evidence="1" id="KW-0479">Metal-binding</keyword>
<feature type="domain" description="RING-type" evidence="5">
    <location>
        <begin position="77"/>
        <end position="118"/>
    </location>
</feature>
<dbReference type="InterPro" id="IPR001841">
    <property type="entry name" value="Znf_RING"/>
</dbReference>